<evidence type="ECO:0000259" key="4">
    <source>
        <dbReference type="PROSITE" id="PS51158"/>
    </source>
</evidence>
<organism evidence="5 6">
    <name type="scientific">Favolaschia claudopus</name>
    <dbReference type="NCBI Taxonomy" id="2862362"/>
    <lineage>
        <taxon>Eukaryota</taxon>
        <taxon>Fungi</taxon>
        <taxon>Dikarya</taxon>
        <taxon>Basidiomycota</taxon>
        <taxon>Agaricomycotina</taxon>
        <taxon>Agaricomycetes</taxon>
        <taxon>Agaricomycetidae</taxon>
        <taxon>Agaricales</taxon>
        <taxon>Marasmiineae</taxon>
        <taxon>Mycenaceae</taxon>
        <taxon>Favolaschia</taxon>
    </lineage>
</organism>
<name>A0AAW0AD94_9AGAR</name>
<dbReference type="EMBL" id="JAWWNJ010000072">
    <property type="protein sequence ID" value="KAK7007160.1"/>
    <property type="molecule type" value="Genomic_DNA"/>
</dbReference>
<protein>
    <recommendedName>
        <fullName evidence="4">Alpha-type protein kinase domain-containing protein</fullName>
    </recommendedName>
</protein>
<dbReference type="InterPro" id="IPR011009">
    <property type="entry name" value="Kinase-like_dom_sf"/>
</dbReference>
<dbReference type="PROSITE" id="PS51158">
    <property type="entry name" value="ALPHA_KINASE"/>
    <property type="match status" value="1"/>
</dbReference>
<dbReference type="GO" id="GO:0005524">
    <property type="term" value="F:ATP binding"/>
    <property type="evidence" value="ECO:0007669"/>
    <property type="project" value="InterPro"/>
</dbReference>
<evidence type="ECO:0000313" key="6">
    <source>
        <dbReference type="Proteomes" id="UP001362999"/>
    </source>
</evidence>
<dbReference type="Pfam" id="PF02816">
    <property type="entry name" value="Alpha_kinase"/>
    <property type="match status" value="1"/>
</dbReference>
<evidence type="ECO:0000256" key="3">
    <source>
        <dbReference type="ARBA" id="ARBA00022777"/>
    </source>
</evidence>
<evidence type="ECO:0000256" key="2">
    <source>
        <dbReference type="ARBA" id="ARBA00022679"/>
    </source>
</evidence>
<sequence length="561" mass="62510">MTVLCTGCGQSFKYLDSARSNCHKCEKFDKCQGNETEMAAVEKLKQCSECGLVFPRLASSPCGQCKLRNAKPTKPSNDKENLATKTADIQQSHSVISIESDDGDDIQEVGPSDMAEVKIKFAQNKRLSSNLRLTPKVKEEASGSSGRTAKFLHMRETARKRTDSSKTTQILFRVTCFLQKATGQKVGTRVPAQSRSFSLDDTMEHVFRTVVNTFQEPEGRWVQKYPGNSFKRTHFCSRENVYFTFANGTDIPSNYTGNSTVATFWSQFSKHQGQYFKKAAIANFTAEITMYVPIELTLDVPSESDDDDDEFDEIYTGRKRRKGRGKGRAVKKLKVKQEVSDDDFPARVKSEPTELGLPKARVSGSGTQVAPKFRLKSPVTFTKEHLSNSLDRPQEPQLFHGVRDIVAKNTPSLKTHFQLLRGKRLKDLLENLIDEHGMLNPSLAECSTPELFIATITDREVVLGHLVCQPISAIPFHKVVQPELDLLNAISHFSLIHNKDSMLFTKFKVASSDGSTSIFAPVTHSSSGDSGVDDGGQKAIDNFRGEHTCNDFCRNFGLVAY</sequence>
<dbReference type="SUPFAM" id="SSF56112">
    <property type="entry name" value="Protein kinase-like (PK-like)"/>
    <property type="match status" value="1"/>
</dbReference>
<dbReference type="Proteomes" id="UP001362999">
    <property type="component" value="Unassembled WGS sequence"/>
</dbReference>
<keyword evidence="3" id="KW-0418">Kinase</keyword>
<accession>A0AAW0AD94</accession>
<proteinExistence type="predicted"/>
<reference evidence="5 6" key="1">
    <citation type="journal article" date="2024" name="J Genomics">
        <title>Draft genome sequencing and assembly of Favolaschia claudopus CIRM-BRFM 2984 isolated from oak limbs.</title>
        <authorList>
            <person name="Navarro D."/>
            <person name="Drula E."/>
            <person name="Chaduli D."/>
            <person name="Cazenave R."/>
            <person name="Ahrendt S."/>
            <person name="Wang J."/>
            <person name="Lipzen A."/>
            <person name="Daum C."/>
            <person name="Barry K."/>
            <person name="Grigoriev I.V."/>
            <person name="Favel A."/>
            <person name="Rosso M.N."/>
            <person name="Martin F."/>
        </authorList>
    </citation>
    <scope>NUCLEOTIDE SEQUENCE [LARGE SCALE GENOMIC DNA]</scope>
    <source>
        <strain evidence="5 6">CIRM-BRFM 2984</strain>
    </source>
</reference>
<dbReference type="AlphaFoldDB" id="A0AAW0AD94"/>
<dbReference type="InterPro" id="IPR004166">
    <property type="entry name" value="a-kinase_dom"/>
</dbReference>
<keyword evidence="6" id="KW-1185">Reference proteome</keyword>
<keyword evidence="2" id="KW-0808">Transferase</keyword>
<gene>
    <name evidence="5" type="ORF">R3P38DRAFT_2793032</name>
</gene>
<feature type="domain" description="Alpha-type protein kinase" evidence="4">
    <location>
        <begin position="283"/>
        <end position="561"/>
    </location>
</feature>
<dbReference type="GO" id="GO:0004674">
    <property type="term" value="F:protein serine/threonine kinase activity"/>
    <property type="evidence" value="ECO:0007669"/>
    <property type="project" value="UniProtKB-KW"/>
</dbReference>
<keyword evidence="1" id="KW-0723">Serine/threonine-protein kinase</keyword>
<evidence type="ECO:0000256" key="1">
    <source>
        <dbReference type="ARBA" id="ARBA00022527"/>
    </source>
</evidence>
<evidence type="ECO:0000313" key="5">
    <source>
        <dbReference type="EMBL" id="KAK7007160.1"/>
    </source>
</evidence>
<comment type="caution">
    <text evidence="5">The sequence shown here is derived from an EMBL/GenBank/DDBJ whole genome shotgun (WGS) entry which is preliminary data.</text>
</comment>
<dbReference type="Gene3D" id="3.20.200.10">
    <property type="entry name" value="MHCK/EF2 kinase"/>
    <property type="match status" value="1"/>
</dbReference>